<dbReference type="InterPro" id="IPR013128">
    <property type="entry name" value="Peptidase_C1A"/>
</dbReference>
<dbReference type="AlphaFoldDB" id="A0A1X7VV95"/>
<accession>A0A1X7VV95</accession>
<dbReference type="CDD" id="cd02248">
    <property type="entry name" value="Peptidase_C1A"/>
    <property type="match status" value="1"/>
</dbReference>
<name>A0A1X7VV95_AMPQE</name>
<evidence type="ECO:0000259" key="4">
    <source>
        <dbReference type="SMART" id="SM00645"/>
    </source>
</evidence>
<protein>
    <recommendedName>
        <fullName evidence="4">Peptidase C1A papain C-terminal domain-containing protein</fullName>
    </recommendedName>
</protein>
<dbReference type="EnsemblMetazoa" id="XM_003382786.2">
    <property type="protein sequence ID" value="XP_003382834.1"/>
    <property type="gene ID" value="LOC100631431"/>
</dbReference>
<evidence type="ECO:0000256" key="2">
    <source>
        <dbReference type="ARBA" id="ARBA00023157"/>
    </source>
</evidence>
<proteinExistence type="inferred from homology"/>
<evidence type="ECO:0000256" key="3">
    <source>
        <dbReference type="SAM" id="SignalP"/>
    </source>
</evidence>
<keyword evidence="6" id="KW-1185">Reference proteome</keyword>
<dbReference type="EnsemblMetazoa" id="Aqu2.1.43323_001">
    <property type="protein sequence ID" value="Aqu2.1.43323_001"/>
    <property type="gene ID" value="Aqu2.1.43323"/>
</dbReference>
<dbReference type="InterPro" id="IPR039417">
    <property type="entry name" value="Peptidase_C1A_papain-like"/>
</dbReference>
<dbReference type="GO" id="GO:0008234">
    <property type="term" value="F:cysteine-type peptidase activity"/>
    <property type="evidence" value="ECO:0007669"/>
    <property type="project" value="InterPro"/>
</dbReference>
<dbReference type="Pfam" id="PF00112">
    <property type="entry name" value="Peptidase_C1"/>
    <property type="match status" value="1"/>
</dbReference>
<dbReference type="KEGG" id="aqu:100631431"/>
<dbReference type="Pfam" id="PF08246">
    <property type="entry name" value="Inhibitor_I29"/>
    <property type="match status" value="1"/>
</dbReference>
<dbReference type="eggNOG" id="KOG1543">
    <property type="taxonomic scope" value="Eukaryota"/>
</dbReference>
<reference evidence="5" key="2">
    <citation type="submission" date="2017-05" db="UniProtKB">
        <authorList>
            <consortium name="EnsemblMetazoa"/>
        </authorList>
    </citation>
    <scope>IDENTIFICATION</scope>
</reference>
<keyword evidence="2" id="KW-1015">Disulfide bond</keyword>
<evidence type="ECO:0000256" key="1">
    <source>
        <dbReference type="ARBA" id="ARBA00008455"/>
    </source>
</evidence>
<dbReference type="FunFam" id="3.90.70.10:FF:000332">
    <property type="entry name" value="Cathepsin L1"/>
    <property type="match status" value="1"/>
</dbReference>
<dbReference type="InterPro" id="IPR013201">
    <property type="entry name" value="Prot_inhib_I29"/>
</dbReference>
<dbReference type="OrthoDB" id="65740at2759"/>
<reference evidence="6" key="1">
    <citation type="journal article" date="2010" name="Nature">
        <title>The Amphimedon queenslandica genome and the evolution of animal complexity.</title>
        <authorList>
            <person name="Srivastava M."/>
            <person name="Simakov O."/>
            <person name="Chapman J."/>
            <person name="Fahey B."/>
            <person name="Gauthier M.E."/>
            <person name="Mitros T."/>
            <person name="Richards G.S."/>
            <person name="Conaco C."/>
            <person name="Dacre M."/>
            <person name="Hellsten U."/>
            <person name="Larroux C."/>
            <person name="Putnam N.H."/>
            <person name="Stanke M."/>
            <person name="Adamska M."/>
            <person name="Darling A."/>
            <person name="Degnan S.M."/>
            <person name="Oakley T.H."/>
            <person name="Plachetzki D.C."/>
            <person name="Zhai Y."/>
            <person name="Adamski M."/>
            <person name="Calcino A."/>
            <person name="Cummins S.F."/>
            <person name="Goodstein D.M."/>
            <person name="Harris C."/>
            <person name="Jackson D.J."/>
            <person name="Leys S.P."/>
            <person name="Shu S."/>
            <person name="Woodcroft B.J."/>
            <person name="Vervoort M."/>
            <person name="Kosik K.S."/>
            <person name="Manning G."/>
            <person name="Degnan B.M."/>
            <person name="Rokhsar D.S."/>
        </authorList>
    </citation>
    <scope>NUCLEOTIDE SEQUENCE [LARGE SCALE GENOMIC DNA]</scope>
</reference>
<dbReference type="Gene3D" id="3.90.70.10">
    <property type="entry name" value="Cysteine proteinases"/>
    <property type="match status" value="1"/>
</dbReference>
<dbReference type="InterPro" id="IPR000668">
    <property type="entry name" value="Peptidase_C1A_C"/>
</dbReference>
<dbReference type="GO" id="GO:0006508">
    <property type="term" value="P:proteolysis"/>
    <property type="evidence" value="ECO:0007669"/>
    <property type="project" value="InterPro"/>
</dbReference>
<gene>
    <name evidence="5" type="primary">100631431</name>
</gene>
<dbReference type="InParanoid" id="A0A1X7VV95"/>
<evidence type="ECO:0000313" key="5">
    <source>
        <dbReference type="EnsemblMetazoa" id="Aqu2.1.43323_001"/>
    </source>
</evidence>
<dbReference type="PANTHER" id="PTHR12411">
    <property type="entry name" value="CYSTEINE PROTEASE FAMILY C1-RELATED"/>
    <property type="match status" value="1"/>
</dbReference>
<feature type="signal peptide" evidence="3">
    <location>
        <begin position="1"/>
        <end position="17"/>
    </location>
</feature>
<dbReference type="SUPFAM" id="SSF54001">
    <property type="entry name" value="Cysteine proteinases"/>
    <property type="match status" value="1"/>
</dbReference>
<comment type="similarity">
    <text evidence="1">Belongs to the peptidase C1 family.</text>
</comment>
<dbReference type="Proteomes" id="UP000007879">
    <property type="component" value="Unassembled WGS sequence"/>
</dbReference>
<sequence length="318" mass="35655">MIRLLLFIAVLVSFSKAEEEQNNDVLSSFLKWSSHYIPHVKDPMRHYQTWKKTWDYVQEHNGNHSSGLVNYSLSMNQFAALQLDPHIITQTHNQIIPDDRKEEFEYPFDIDWRTKGVITPVQYDGCSQVLALVDAVNSAVAIKTGHLVPFSAEEVSDCCFGCICDPGPQQADPPTACVKRNGGLCRDIDYPYTTNMCMCHECIDGSVRQPIQDYHNIANGSEKDLATALKKQPVIVAIDSSDPSLKLYKSGIYSSKNCSATHLDHMLLLVGYGSKDGEDYWLCKNCWGEGWGMKGYVLIARNKNNMCGIASKASYPIV</sequence>
<feature type="chain" id="PRO_5018526702" description="Peptidase C1A papain C-terminal domain-containing protein" evidence="3">
    <location>
        <begin position="18"/>
        <end position="318"/>
    </location>
</feature>
<evidence type="ECO:0000313" key="6">
    <source>
        <dbReference type="Proteomes" id="UP000007879"/>
    </source>
</evidence>
<dbReference type="SMART" id="SM00645">
    <property type="entry name" value="Pept_C1"/>
    <property type="match status" value="1"/>
</dbReference>
<organism evidence="5">
    <name type="scientific">Amphimedon queenslandica</name>
    <name type="common">Sponge</name>
    <dbReference type="NCBI Taxonomy" id="400682"/>
    <lineage>
        <taxon>Eukaryota</taxon>
        <taxon>Metazoa</taxon>
        <taxon>Porifera</taxon>
        <taxon>Demospongiae</taxon>
        <taxon>Heteroscleromorpha</taxon>
        <taxon>Haplosclerida</taxon>
        <taxon>Niphatidae</taxon>
        <taxon>Amphimedon</taxon>
    </lineage>
</organism>
<keyword evidence="3" id="KW-0732">Signal</keyword>
<dbReference type="InterPro" id="IPR038765">
    <property type="entry name" value="Papain-like_cys_pep_sf"/>
</dbReference>
<feature type="domain" description="Peptidase C1A papain C-terminal" evidence="4">
    <location>
        <begin position="106"/>
        <end position="317"/>
    </location>
</feature>
<dbReference type="STRING" id="400682.A0A1X7VV95"/>